<gene>
    <name evidence="3" type="ORF">NHX12_021801</name>
</gene>
<dbReference type="InterPro" id="IPR038269">
    <property type="entry name" value="SCAN_sf"/>
</dbReference>
<evidence type="ECO:0000259" key="2">
    <source>
        <dbReference type="PROSITE" id="PS50804"/>
    </source>
</evidence>
<dbReference type="SUPFAM" id="SSF47353">
    <property type="entry name" value="Retrovirus capsid dimerization domain-like"/>
    <property type="match status" value="1"/>
</dbReference>
<comment type="caution">
    <text evidence="3">The sequence shown here is derived from an EMBL/GenBank/DDBJ whole genome shotgun (WGS) entry which is preliminary data.</text>
</comment>
<evidence type="ECO:0000256" key="1">
    <source>
        <dbReference type="SAM" id="Coils"/>
    </source>
</evidence>
<accession>A0A9Q0ISP0</accession>
<proteinExistence type="predicted"/>
<dbReference type="PANTHER" id="PTHR46888:SF1">
    <property type="entry name" value="RIBONUCLEASE H"/>
    <property type="match status" value="1"/>
</dbReference>
<dbReference type="AlphaFoldDB" id="A0A9Q0ISP0"/>
<dbReference type="PROSITE" id="PS50804">
    <property type="entry name" value="SCAN_BOX"/>
    <property type="match status" value="1"/>
</dbReference>
<evidence type="ECO:0000313" key="3">
    <source>
        <dbReference type="EMBL" id="KAJ3611787.1"/>
    </source>
</evidence>
<dbReference type="PANTHER" id="PTHR46888">
    <property type="entry name" value="ZINC KNUCKLE DOMAINCONTAINING PROTEIN-RELATED"/>
    <property type="match status" value="1"/>
</dbReference>
<feature type="domain" description="SCAN box" evidence="2">
    <location>
        <begin position="28"/>
        <end position="88"/>
    </location>
</feature>
<dbReference type="Gene3D" id="1.10.4020.10">
    <property type="entry name" value="DNA breaking-rejoining enzymes"/>
    <property type="match status" value="1"/>
</dbReference>
<name>A0A9Q0ISP0_9TELE</name>
<keyword evidence="4" id="KW-1185">Reference proteome</keyword>
<feature type="coiled-coil region" evidence="1">
    <location>
        <begin position="17"/>
        <end position="44"/>
    </location>
</feature>
<evidence type="ECO:0000313" key="4">
    <source>
        <dbReference type="Proteomes" id="UP001148018"/>
    </source>
</evidence>
<sequence>MNPDSMMNYILLKQAVLRKYEINAETYRQQFRSLETDIDETLQELYVRLKDIFCKWVVFDKSTKEYIMEAMVLEQFLRVLLPEVKTSV</sequence>
<dbReference type="Proteomes" id="UP001148018">
    <property type="component" value="Unassembled WGS sequence"/>
</dbReference>
<protein>
    <recommendedName>
        <fullName evidence="2">SCAN box domain-containing protein</fullName>
    </recommendedName>
</protein>
<dbReference type="OrthoDB" id="8958654at2759"/>
<dbReference type="EMBL" id="JANIIK010000037">
    <property type="protein sequence ID" value="KAJ3611787.1"/>
    <property type="molecule type" value="Genomic_DNA"/>
</dbReference>
<keyword evidence="1" id="KW-0175">Coiled coil</keyword>
<organism evidence="3 4">
    <name type="scientific">Muraenolepis orangiensis</name>
    <name type="common">Patagonian moray cod</name>
    <dbReference type="NCBI Taxonomy" id="630683"/>
    <lineage>
        <taxon>Eukaryota</taxon>
        <taxon>Metazoa</taxon>
        <taxon>Chordata</taxon>
        <taxon>Craniata</taxon>
        <taxon>Vertebrata</taxon>
        <taxon>Euteleostomi</taxon>
        <taxon>Actinopterygii</taxon>
        <taxon>Neopterygii</taxon>
        <taxon>Teleostei</taxon>
        <taxon>Neoteleostei</taxon>
        <taxon>Acanthomorphata</taxon>
        <taxon>Zeiogadaria</taxon>
        <taxon>Gadariae</taxon>
        <taxon>Gadiformes</taxon>
        <taxon>Muraenolepidoidei</taxon>
        <taxon>Muraenolepididae</taxon>
        <taxon>Muraenolepis</taxon>
    </lineage>
</organism>
<dbReference type="InterPro" id="IPR003309">
    <property type="entry name" value="SCAN_dom"/>
</dbReference>
<dbReference type="Pfam" id="PF02023">
    <property type="entry name" value="SCAN"/>
    <property type="match status" value="1"/>
</dbReference>
<reference evidence="3" key="1">
    <citation type="submission" date="2022-07" db="EMBL/GenBank/DDBJ databases">
        <title>Chromosome-level genome of Muraenolepis orangiensis.</title>
        <authorList>
            <person name="Kim J."/>
        </authorList>
    </citation>
    <scope>NUCLEOTIDE SEQUENCE</scope>
    <source>
        <strain evidence="3">KU_S4_2022</strain>
        <tissue evidence="3">Muscle</tissue>
    </source>
</reference>